<dbReference type="GO" id="GO:0030246">
    <property type="term" value="F:carbohydrate binding"/>
    <property type="evidence" value="ECO:0007669"/>
    <property type="project" value="InterPro"/>
</dbReference>
<dbReference type="InterPro" id="IPR025886">
    <property type="entry name" value="PP2-like"/>
</dbReference>
<dbReference type="Pfam" id="PF14299">
    <property type="entry name" value="PP2"/>
    <property type="match status" value="1"/>
</dbReference>
<keyword evidence="7" id="KW-1185">Reference proteome</keyword>
<comment type="subcellular location">
    <subcellularLocation>
        <location evidence="1">Membrane</location>
    </subcellularLocation>
</comment>
<evidence type="ECO:0000256" key="1">
    <source>
        <dbReference type="ARBA" id="ARBA00004370"/>
    </source>
</evidence>
<evidence type="ECO:0000256" key="2">
    <source>
        <dbReference type="ARBA" id="ARBA00009444"/>
    </source>
</evidence>
<dbReference type="PANTHER" id="PTHR48478:SF1">
    <property type="entry name" value="LECTIN-LIKE"/>
    <property type="match status" value="1"/>
</dbReference>
<dbReference type="GO" id="GO:0016020">
    <property type="term" value="C:membrane"/>
    <property type="evidence" value="ECO:0007669"/>
    <property type="project" value="UniProtKB-SubCell"/>
</dbReference>
<accession>A0A9E7GIT4</accession>
<gene>
    <name evidence="6" type="ORF">MUK42_24020</name>
</gene>
<evidence type="ECO:0000313" key="6">
    <source>
        <dbReference type="EMBL" id="URE13813.1"/>
    </source>
</evidence>
<reference evidence="6" key="1">
    <citation type="submission" date="2022-05" db="EMBL/GenBank/DDBJ databases">
        <title>The Musa troglodytarum L. genome provides insights into the mechanism of non-climacteric behaviour and enrichment of carotenoids.</title>
        <authorList>
            <person name="Wang J."/>
        </authorList>
    </citation>
    <scope>NUCLEOTIDE SEQUENCE</scope>
    <source>
        <tissue evidence="6">Leaf</tissue>
    </source>
</reference>
<feature type="compositionally biased region" description="Basic residues" evidence="4">
    <location>
        <begin position="295"/>
        <end position="305"/>
    </location>
</feature>
<feature type="region of interest" description="Disordered" evidence="4">
    <location>
        <begin position="361"/>
        <end position="392"/>
    </location>
</feature>
<protein>
    <submittedName>
        <fullName evidence="6">Protein PHLOEM protein 2-LIKE</fullName>
    </submittedName>
</protein>
<keyword evidence="3" id="KW-0472">Membrane</keyword>
<name>A0A9E7GIT4_9LILI</name>
<feature type="region of interest" description="Disordered" evidence="4">
    <location>
        <begin position="193"/>
        <end position="239"/>
    </location>
</feature>
<evidence type="ECO:0000256" key="4">
    <source>
        <dbReference type="SAM" id="MobiDB-lite"/>
    </source>
</evidence>
<feature type="region of interest" description="Disordered" evidence="4">
    <location>
        <begin position="281"/>
        <end position="325"/>
    </location>
</feature>
<evidence type="ECO:0000313" key="7">
    <source>
        <dbReference type="Proteomes" id="UP001055439"/>
    </source>
</evidence>
<dbReference type="AlphaFoldDB" id="A0A9E7GIT4"/>
<dbReference type="PANTHER" id="PTHR48478">
    <property type="entry name" value="LECTIN-LIKE"/>
    <property type="match status" value="1"/>
</dbReference>
<evidence type="ECO:0000256" key="3">
    <source>
        <dbReference type="ARBA" id="ARBA00023136"/>
    </source>
</evidence>
<sequence length="419" mass="46022">MSHQGGGGDDHALSPTVEKGKDILHISAKDMQIAWVDDNRFWNWTDVSKEIPCFGTAADLNQVCWLEAAGTLELAKHEARLSKPQTYEMIYHIKFKDDAFGWNGIPVTFRLVTPEGKKEISVVMESHRKRRSKGWREIYGGEFSLSTETTGTVEFGMYEIESQRWKGGIGIPPSSSPITIKCLQLPSSSPHPNISFKMSDYPQQQAPPQAHPPTEQVHPPTNDALPPEGYPSRDGAVNPQQVPIETKSRGARFWRGCCGGWCCCCVLDVCCCGRWPNEVTRPPPPPPQLSDAKRSSRAGRTRRVRVSSTPASTSMVDAGVHDPFAVSPRHDRDMLAFEREEAPCPKPPAVTISACNSSYLPPPSSHPPTGQAYPPAGYPSRDGAANPQQVPIETKSRGDGFWKGCCAALCCCCVLDMCF</sequence>
<organism evidence="6 7">
    <name type="scientific">Musa troglodytarum</name>
    <name type="common">fe'i banana</name>
    <dbReference type="NCBI Taxonomy" id="320322"/>
    <lineage>
        <taxon>Eukaryota</taxon>
        <taxon>Viridiplantae</taxon>
        <taxon>Streptophyta</taxon>
        <taxon>Embryophyta</taxon>
        <taxon>Tracheophyta</taxon>
        <taxon>Spermatophyta</taxon>
        <taxon>Magnoliopsida</taxon>
        <taxon>Liliopsida</taxon>
        <taxon>Zingiberales</taxon>
        <taxon>Musaceae</taxon>
        <taxon>Musa</taxon>
    </lineage>
</organism>
<dbReference type="OrthoDB" id="2107747at2759"/>
<comment type="similarity">
    <text evidence="2">Belongs to the CYSTM1 family.</text>
</comment>
<dbReference type="Pfam" id="PF12734">
    <property type="entry name" value="CYSTM"/>
    <property type="match status" value="1"/>
</dbReference>
<dbReference type="InterPro" id="IPR052147">
    <property type="entry name" value="PP2-like/Lectin"/>
</dbReference>
<dbReference type="EMBL" id="CP097508">
    <property type="protein sequence ID" value="URE13813.1"/>
    <property type="molecule type" value="Genomic_DNA"/>
</dbReference>
<dbReference type="InterPro" id="IPR028144">
    <property type="entry name" value="CYSTM_dom"/>
</dbReference>
<proteinExistence type="inferred from homology"/>
<dbReference type="Proteomes" id="UP001055439">
    <property type="component" value="Chromosome 6"/>
</dbReference>
<feature type="domain" description="Cysteine-rich transmembrane" evidence="5">
    <location>
        <begin position="387"/>
        <end position="419"/>
    </location>
</feature>
<evidence type="ECO:0000259" key="5">
    <source>
        <dbReference type="Pfam" id="PF12734"/>
    </source>
</evidence>